<accession>A0A4C2E0C8</accession>
<dbReference type="PANTHER" id="PTHR28031:SF1">
    <property type="entry name" value="PROLINE-RICH PROTEIN HUA1"/>
    <property type="match status" value="1"/>
</dbReference>
<protein>
    <recommendedName>
        <fullName evidence="4">Proline-rich protein hua1</fullName>
    </recommendedName>
</protein>
<dbReference type="PANTHER" id="PTHR28031">
    <property type="entry name" value="PROLINE-RICH PROTEIN HUA1"/>
    <property type="match status" value="1"/>
</dbReference>
<name>A0A4C2E0C8_9SACH</name>
<evidence type="ECO:0000313" key="2">
    <source>
        <dbReference type="EMBL" id="GCE97660.1"/>
    </source>
</evidence>
<gene>
    <name evidence="2" type="ORF">ZYGM_004529</name>
</gene>
<dbReference type="Proteomes" id="UP000301737">
    <property type="component" value="Unassembled WGS sequence"/>
</dbReference>
<reference evidence="2 3" key="1">
    <citation type="submission" date="2019-01" db="EMBL/GenBank/DDBJ databases">
        <title>Draft Genome Sequencing of Zygosaccharomyces mellis Ca-7.</title>
        <authorList>
            <person name="Shiwa Y."/>
            <person name="Kanesaki Y."/>
            <person name="Ishige T."/>
            <person name="Mura K."/>
            <person name="Hori T."/>
            <person name="Tamura T."/>
        </authorList>
    </citation>
    <scope>NUCLEOTIDE SEQUENCE [LARGE SCALE GENOMIC DNA]</scope>
    <source>
        <strain evidence="2 3">Ca-7</strain>
    </source>
</reference>
<feature type="compositionally biased region" description="Pro residues" evidence="1">
    <location>
        <begin position="35"/>
        <end position="45"/>
    </location>
</feature>
<dbReference type="AlphaFoldDB" id="A0A4C2E0C8"/>
<comment type="caution">
    <text evidence="2">The sequence shown here is derived from an EMBL/GenBank/DDBJ whole genome shotgun (WGS) entry which is preliminary data.</text>
</comment>
<dbReference type="GO" id="GO:0005737">
    <property type="term" value="C:cytoplasm"/>
    <property type="evidence" value="ECO:0007669"/>
    <property type="project" value="TreeGrafter"/>
</dbReference>
<sequence length="231" mass="25149">MGQASRDDLSDNALPSYDDVIREDQQRLNAEAQQVPPPASRPPVRPPRRSEHNLSRPEGSSSSSSSRPPRINSTASMPGTRPTKPIPWKYPRGFYCPKCGNTGYKLKNGKSCRSCWRRFAPVNDIHSQNTQVLQTPNHSSWGSSGWYSNPSNFASPFAMAPPKPPTMTTTSFAPPFGGPMAPSTAPPIIVKPGDPRLGGVLCGECRGSGRVSFFLDEDLCPLCRGLGRIVR</sequence>
<proteinExistence type="predicted"/>
<dbReference type="InterPro" id="IPR038910">
    <property type="entry name" value="Hua1-like"/>
</dbReference>
<dbReference type="OrthoDB" id="2405700at2759"/>
<keyword evidence="3" id="KW-1185">Reference proteome</keyword>
<evidence type="ECO:0008006" key="4">
    <source>
        <dbReference type="Google" id="ProtNLM"/>
    </source>
</evidence>
<feature type="compositionally biased region" description="Low complexity" evidence="1">
    <location>
        <begin position="56"/>
        <end position="70"/>
    </location>
</feature>
<evidence type="ECO:0000256" key="1">
    <source>
        <dbReference type="SAM" id="MobiDB-lite"/>
    </source>
</evidence>
<feature type="region of interest" description="Disordered" evidence="1">
    <location>
        <begin position="1"/>
        <end position="87"/>
    </location>
</feature>
<evidence type="ECO:0000313" key="3">
    <source>
        <dbReference type="Proteomes" id="UP000301737"/>
    </source>
</evidence>
<dbReference type="EMBL" id="BIMX01000002">
    <property type="protein sequence ID" value="GCE97660.1"/>
    <property type="molecule type" value="Genomic_DNA"/>
</dbReference>
<organism evidence="2 3">
    <name type="scientific">Zygosaccharomyces mellis</name>
    <dbReference type="NCBI Taxonomy" id="42258"/>
    <lineage>
        <taxon>Eukaryota</taxon>
        <taxon>Fungi</taxon>
        <taxon>Dikarya</taxon>
        <taxon>Ascomycota</taxon>
        <taxon>Saccharomycotina</taxon>
        <taxon>Saccharomycetes</taxon>
        <taxon>Saccharomycetales</taxon>
        <taxon>Saccharomycetaceae</taxon>
        <taxon>Zygosaccharomyces</taxon>
    </lineage>
</organism>